<dbReference type="GO" id="GO:0008643">
    <property type="term" value="P:carbohydrate transport"/>
    <property type="evidence" value="ECO:0007669"/>
    <property type="project" value="InterPro"/>
</dbReference>
<feature type="transmembrane region" description="Helical" evidence="2">
    <location>
        <begin position="288"/>
        <end position="308"/>
    </location>
</feature>
<dbReference type="FunFam" id="1.20.1250.20:FF:000431">
    <property type="entry name" value="Predicted protein"/>
    <property type="match status" value="1"/>
</dbReference>
<feature type="transmembrane region" description="Helical" evidence="2">
    <location>
        <begin position="114"/>
        <end position="134"/>
    </location>
</feature>
<dbReference type="InterPro" id="IPR036259">
    <property type="entry name" value="MFS_trans_sf"/>
</dbReference>
<evidence type="ECO:0000256" key="2">
    <source>
        <dbReference type="SAM" id="Phobius"/>
    </source>
</evidence>
<dbReference type="OrthoDB" id="1730117at2759"/>
<dbReference type="InterPro" id="IPR039672">
    <property type="entry name" value="MFS_2"/>
</dbReference>
<gene>
    <name evidence="3" type="ORF">OXX778_LOCUS14882</name>
</gene>
<reference evidence="3" key="1">
    <citation type="submission" date="2021-02" db="EMBL/GenBank/DDBJ databases">
        <authorList>
            <person name="Nowell W R."/>
        </authorList>
    </citation>
    <scope>NUCLEOTIDE SEQUENCE</scope>
    <source>
        <strain evidence="3">Ploen Becks lab</strain>
    </source>
</reference>
<dbReference type="SUPFAM" id="SSF103473">
    <property type="entry name" value="MFS general substrate transporter"/>
    <property type="match status" value="1"/>
</dbReference>
<feature type="transmembrane region" description="Helical" evidence="2">
    <location>
        <begin position="196"/>
        <end position="214"/>
    </location>
</feature>
<keyword evidence="4" id="KW-1185">Reference proteome</keyword>
<keyword evidence="2" id="KW-0472">Membrane</keyword>
<evidence type="ECO:0000256" key="1">
    <source>
        <dbReference type="ARBA" id="ARBA00008335"/>
    </source>
</evidence>
<feature type="transmembrane region" description="Helical" evidence="2">
    <location>
        <begin position="154"/>
        <end position="175"/>
    </location>
</feature>
<feature type="transmembrane region" description="Helical" evidence="2">
    <location>
        <begin position="424"/>
        <end position="445"/>
    </location>
</feature>
<feature type="transmembrane region" description="Helical" evidence="2">
    <location>
        <begin position="12"/>
        <end position="32"/>
    </location>
</feature>
<keyword evidence="2" id="KW-0812">Transmembrane</keyword>
<accession>A0A814EJW0</accession>
<dbReference type="GO" id="GO:0005886">
    <property type="term" value="C:plasma membrane"/>
    <property type="evidence" value="ECO:0007669"/>
    <property type="project" value="TreeGrafter"/>
</dbReference>
<dbReference type="AlphaFoldDB" id="A0A814EJW0"/>
<feature type="transmembrane region" description="Helical" evidence="2">
    <location>
        <begin position="314"/>
        <end position="336"/>
    </location>
</feature>
<comment type="caution">
    <text evidence="3">The sequence shown here is derived from an EMBL/GenBank/DDBJ whole genome shotgun (WGS) entry which is preliminary data.</text>
</comment>
<dbReference type="PANTHER" id="PTHR11328:SF28">
    <property type="entry name" value="MAJOR FACILITATOR SUPERFAMILY DOMAIN-CONTAINING PROTEIN 12"/>
    <property type="match status" value="1"/>
</dbReference>
<dbReference type="EMBL" id="CAJNOC010003157">
    <property type="protein sequence ID" value="CAF0970252.1"/>
    <property type="molecule type" value="Genomic_DNA"/>
</dbReference>
<proteinExistence type="inferred from homology"/>
<feature type="transmembrane region" description="Helical" evidence="2">
    <location>
        <begin position="348"/>
        <end position="368"/>
    </location>
</feature>
<dbReference type="Gene3D" id="1.20.1250.20">
    <property type="entry name" value="MFS general substrate transporter like domains"/>
    <property type="match status" value="2"/>
</dbReference>
<feature type="transmembrane region" description="Helical" evidence="2">
    <location>
        <begin position="251"/>
        <end position="267"/>
    </location>
</feature>
<evidence type="ECO:0008006" key="5">
    <source>
        <dbReference type="Google" id="ProtNLM"/>
    </source>
</evidence>
<evidence type="ECO:0000313" key="4">
    <source>
        <dbReference type="Proteomes" id="UP000663879"/>
    </source>
</evidence>
<feature type="transmembrane region" description="Helical" evidence="2">
    <location>
        <begin position="83"/>
        <end position="102"/>
    </location>
</feature>
<comment type="similarity">
    <text evidence="1">Belongs to the major facilitator superfamily.</text>
</comment>
<dbReference type="PANTHER" id="PTHR11328">
    <property type="entry name" value="MAJOR FACILITATOR SUPERFAMILY DOMAIN-CONTAINING PROTEIN"/>
    <property type="match status" value="1"/>
</dbReference>
<evidence type="ECO:0000313" key="3">
    <source>
        <dbReference type="EMBL" id="CAF0970252.1"/>
    </source>
</evidence>
<dbReference type="Proteomes" id="UP000663879">
    <property type="component" value="Unassembled WGS sequence"/>
</dbReference>
<dbReference type="CDD" id="cd17491">
    <property type="entry name" value="MFS_MFSD12"/>
    <property type="match status" value="1"/>
</dbReference>
<dbReference type="Pfam" id="PF13347">
    <property type="entry name" value="MFS_2"/>
    <property type="match status" value="1"/>
</dbReference>
<organism evidence="3 4">
    <name type="scientific">Brachionus calyciflorus</name>
    <dbReference type="NCBI Taxonomy" id="104777"/>
    <lineage>
        <taxon>Eukaryota</taxon>
        <taxon>Metazoa</taxon>
        <taxon>Spiralia</taxon>
        <taxon>Gnathifera</taxon>
        <taxon>Rotifera</taxon>
        <taxon>Eurotatoria</taxon>
        <taxon>Monogononta</taxon>
        <taxon>Pseudotrocha</taxon>
        <taxon>Ploima</taxon>
        <taxon>Brachionidae</taxon>
        <taxon>Brachionus</taxon>
    </lineage>
</organism>
<keyword evidence="2" id="KW-1133">Transmembrane helix</keyword>
<sequence length="473" mass="53122">MDQLSLPKKLSYGVGHVLNDLTASMWFSYLLIYLHRVVNFSNSLSGYMMLLGQVSDAISTAFVGFESDRTESGFCNYGRRKTWHLVGVISVLMSFPFMFNLCIGCENAPEWARFYYYAPFVFIFQFGWAATQISHLSLIPQLSHCENERVSLNAIRYAFTVASNLFTYGAAFLLLKLNNDASSDDTNLSRDDAPKFMYLSIIVCVVGLIFQIIFHVGTNEENLLSEEEIREKSTSFSNRAKLDWAGYLKSYRFYLVAALYMCTRLIVNMTQVYYPMFLTDTLQLDKSSIALIPFICFLSGFLATFPLRRLNKHFGDYIVCLFGLVIILFSSGLFWYDDIIYGKKVTSIVTSILLGSGSTIILCTSLTLTTDLIGSNTGSGAFVFGAMSFTDKLSNGLAVAVLQQFSPCQQESISCDCRHYYHTIMSALPSVCALLAFISLVLLYINRPRSTESNSLLVNQGETENQNYGTIES</sequence>
<name>A0A814EJW0_9BILA</name>
<protein>
    <recommendedName>
        <fullName evidence="5">Major facilitator superfamily domain-containing protein 12</fullName>
    </recommendedName>
</protein>
<dbReference type="GO" id="GO:0015293">
    <property type="term" value="F:symporter activity"/>
    <property type="evidence" value="ECO:0007669"/>
    <property type="project" value="InterPro"/>
</dbReference>